<name>A0A0F9H961_9ZZZZ</name>
<evidence type="ECO:0000313" key="1">
    <source>
        <dbReference type="EMBL" id="KKM07664.1"/>
    </source>
</evidence>
<sequence>MSYLRDNKNWDEEENINWDIIEISKVNDKIIKDLILNLKLDKSDLSDRFFISFESLLKIGKKAEAVLDSYIKDIDEFHN</sequence>
<proteinExistence type="predicted"/>
<protein>
    <submittedName>
        <fullName evidence="1">Uncharacterized protein</fullName>
    </submittedName>
</protein>
<reference evidence="1" key="1">
    <citation type="journal article" date="2015" name="Nature">
        <title>Complex archaea that bridge the gap between prokaryotes and eukaryotes.</title>
        <authorList>
            <person name="Spang A."/>
            <person name="Saw J.H."/>
            <person name="Jorgensen S.L."/>
            <person name="Zaremba-Niedzwiedzka K."/>
            <person name="Martijn J."/>
            <person name="Lind A.E."/>
            <person name="van Eijk R."/>
            <person name="Schleper C."/>
            <person name="Guy L."/>
            <person name="Ettema T.J."/>
        </authorList>
    </citation>
    <scope>NUCLEOTIDE SEQUENCE</scope>
</reference>
<comment type="caution">
    <text evidence="1">The sequence shown here is derived from an EMBL/GenBank/DDBJ whole genome shotgun (WGS) entry which is preliminary data.</text>
</comment>
<organism evidence="1">
    <name type="scientific">marine sediment metagenome</name>
    <dbReference type="NCBI Taxonomy" id="412755"/>
    <lineage>
        <taxon>unclassified sequences</taxon>
        <taxon>metagenomes</taxon>
        <taxon>ecological metagenomes</taxon>
    </lineage>
</organism>
<feature type="non-terminal residue" evidence="1">
    <location>
        <position position="79"/>
    </location>
</feature>
<dbReference type="AlphaFoldDB" id="A0A0F9H961"/>
<dbReference type="EMBL" id="LAZR01015720">
    <property type="protein sequence ID" value="KKM07664.1"/>
    <property type="molecule type" value="Genomic_DNA"/>
</dbReference>
<gene>
    <name evidence="1" type="ORF">LCGC14_1731620</name>
</gene>
<accession>A0A0F9H961</accession>